<proteinExistence type="inferred from homology"/>
<evidence type="ECO:0000256" key="3">
    <source>
        <dbReference type="ARBA" id="ARBA00022448"/>
    </source>
</evidence>
<sequence length="443" mass="48648">MSMRLHLALLTALLLPLAQAAEPAPLSLLDAYDNALYHDPTFQTATFDYQASQQEEAIGLAPLLPQVNASGRYGSTRQLRGRDLDGNNEDPQSTSSGLSLSARQVLYDRAQAAYYAQSKARGRLGESIYDDAFQELFPRVVEAYFEVARQENELSLIAQQKIAIEGLVKQTRRLYEVGDGTITDTEEAQARLDLVKAQEIEAQARLQAARHALAGRTGVAIDEIVTMRDELPAAPPLKTGEDLPFWQQQARLAAPRLDARRDSVAVAEAELRAQKAGHYPQLALVGELNHSDRDNLADDFRRQSTSYLGLSLDVPLYAGGGVNAASRKSQFALSSAQAQLDDETRLLSEEIERNYLGVVSGYAKSKALQTAVNSSQRALESAEKGYQAGVRSTVDILNAQQTLFLARRDLLNSKLLMLQSLVTLHARSGLMHRGLLQQVEALF</sequence>
<protein>
    <submittedName>
        <fullName evidence="10">TolC family outer membrane protein</fullName>
    </submittedName>
</protein>
<feature type="chain" id="PRO_5026788798" evidence="9">
    <location>
        <begin position="21"/>
        <end position="443"/>
    </location>
</feature>
<dbReference type="InterPro" id="IPR010130">
    <property type="entry name" value="T1SS_OMP_TolC"/>
</dbReference>
<dbReference type="AlphaFoldDB" id="A0A6M8F9H2"/>
<dbReference type="EMBL" id="CP053697">
    <property type="protein sequence ID" value="QKE65494.1"/>
    <property type="molecule type" value="Genomic_DNA"/>
</dbReference>
<accession>A0A6M8F9H2</accession>
<dbReference type="InterPro" id="IPR003423">
    <property type="entry name" value="OMP_efflux"/>
</dbReference>
<keyword evidence="4" id="KW-1134">Transmembrane beta strand</keyword>
<feature type="compositionally biased region" description="Polar residues" evidence="8">
    <location>
        <begin position="89"/>
        <end position="98"/>
    </location>
</feature>
<dbReference type="Pfam" id="PF02321">
    <property type="entry name" value="OEP"/>
    <property type="match status" value="2"/>
</dbReference>
<dbReference type="SUPFAM" id="SSF56954">
    <property type="entry name" value="Outer membrane efflux proteins (OEP)"/>
    <property type="match status" value="1"/>
</dbReference>
<evidence type="ECO:0000256" key="4">
    <source>
        <dbReference type="ARBA" id="ARBA00022452"/>
    </source>
</evidence>
<dbReference type="PANTHER" id="PTHR30026:SF20">
    <property type="entry name" value="OUTER MEMBRANE PROTEIN TOLC"/>
    <property type="match status" value="1"/>
</dbReference>
<feature type="region of interest" description="Disordered" evidence="8">
    <location>
        <begin position="76"/>
        <end position="98"/>
    </location>
</feature>
<keyword evidence="3" id="KW-0813">Transport</keyword>
<gene>
    <name evidence="10" type="ORF">HNE05_19730</name>
</gene>
<feature type="signal peptide" evidence="9">
    <location>
        <begin position="1"/>
        <end position="20"/>
    </location>
</feature>
<comment type="subcellular location">
    <subcellularLocation>
        <location evidence="1">Cell outer membrane</location>
    </subcellularLocation>
</comment>
<keyword evidence="6" id="KW-0472">Membrane</keyword>
<organism evidence="10 11">
    <name type="scientific">Aquipseudomonas campi</name>
    <dbReference type="NCBI Taxonomy" id="2731681"/>
    <lineage>
        <taxon>Bacteria</taxon>
        <taxon>Pseudomonadati</taxon>
        <taxon>Pseudomonadota</taxon>
        <taxon>Gammaproteobacteria</taxon>
        <taxon>Pseudomonadales</taxon>
        <taxon>Pseudomonadaceae</taxon>
        <taxon>Aquipseudomonas</taxon>
    </lineage>
</organism>
<dbReference type="GO" id="GO:0009279">
    <property type="term" value="C:cell outer membrane"/>
    <property type="evidence" value="ECO:0007669"/>
    <property type="project" value="UniProtKB-SubCell"/>
</dbReference>
<dbReference type="GO" id="GO:0015562">
    <property type="term" value="F:efflux transmembrane transporter activity"/>
    <property type="evidence" value="ECO:0007669"/>
    <property type="project" value="InterPro"/>
</dbReference>
<keyword evidence="7" id="KW-0998">Cell outer membrane</keyword>
<comment type="similarity">
    <text evidence="2">Belongs to the outer membrane factor (OMF) (TC 1.B.17) family.</text>
</comment>
<name>A0A6M8F9H2_9GAMM</name>
<dbReference type="Proteomes" id="UP000501379">
    <property type="component" value="Chromosome"/>
</dbReference>
<dbReference type="GO" id="GO:1990281">
    <property type="term" value="C:efflux pump complex"/>
    <property type="evidence" value="ECO:0007669"/>
    <property type="project" value="TreeGrafter"/>
</dbReference>
<evidence type="ECO:0000313" key="11">
    <source>
        <dbReference type="Proteomes" id="UP000501379"/>
    </source>
</evidence>
<keyword evidence="9" id="KW-0732">Signal</keyword>
<keyword evidence="11" id="KW-1185">Reference proteome</keyword>
<evidence type="ECO:0000256" key="2">
    <source>
        <dbReference type="ARBA" id="ARBA00007613"/>
    </source>
</evidence>
<evidence type="ECO:0000256" key="1">
    <source>
        <dbReference type="ARBA" id="ARBA00004442"/>
    </source>
</evidence>
<evidence type="ECO:0000313" key="10">
    <source>
        <dbReference type="EMBL" id="QKE65494.1"/>
    </source>
</evidence>
<dbReference type="NCBIfam" id="TIGR01844">
    <property type="entry name" value="type_I_sec_TolC"/>
    <property type="match status" value="1"/>
</dbReference>
<evidence type="ECO:0000256" key="6">
    <source>
        <dbReference type="ARBA" id="ARBA00023136"/>
    </source>
</evidence>
<dbReference type="PANTHER" id="PTHR30026">
    <property type="entry name" value="OUTER MEMBRANE PROTEIN TOLC"/>
    <property type="match status" value="1"/>
</dbReference>
<dbReference type="KEGG" id="pcam:HNE05_19730"/>
<evidence type="ECO:0000256" key="9">
    <source>
        <dbReference type="SAM" id="SignalP"/>
    </source>
</evidence>
<dbReference type="InterPro" id="IPR051906">
    <property type="entry name" value="TolC-like"/>
</dbReference>
<evidence type="ECO:0000256" key="7">
    <source>
        <dbReference type="ARBA" id="ARBA00023237"/>
    </source>
</evidence>
<evidence type="ECO:0000256" key="8">
    <source>
        <dbReference type="SAM" id="MobiDB-lite"/>
    </source>
</evidence>
<reference evidence="10" key="1">
    <citation type="submission" date="2020-07" db="EMBL/GenBank/DDBJ databases">
        <title>Nitrate ammonifying Pseudomonas campi sp. nov. isolated from German agricultural grassland.</title>
        <authorList>
            <person name="Timsy T."/>
            <person name="Ulrich A."/>
            <person name="Spanner T."/>
            <person name="Foesel B."/>
            <person name="Kolb S."/>
            <person name="Horn M.A."/>
            <person name="Behrendt U."/>
        </authorList>
    </citation>
    <scope>NUCLEOTIDE SEQUENCE</scope>
    <source>
        <strain evidence="10">S1-A32-2</strain>
    </source>
</reference>
<dbReference type="GO" id="GO:0015288">
    <property type="term" value="F:porin activity"/>
    <property type="evidence" value="ECO:0007669"/>
    <property type="project" value="TreeGrafter"/>
</dbReference>
<dbReference type="Gene3D" id="1.20.1600.10">
    <property type="entry name" value="Outer membrane efflux proteins (OEP)"/>
    <property type="match status" value="1"/>
</dbReference>
<evidence type="ECO:0000256" key="5">
    <source>
        <dbReference type="ARBA" id="ARBA00022692"/>
    </source>
</evidence>
<keyword evidence="5" id="KW-0812">Transmembrane</keyword>